<dbReference type="PROSITE" id="PS00430">
    <property type="entry name" value="TONB_DEPENDENT_REC_1"/>
    <property type="match status" value="1"/>
</dbReference>
<dbReference type="Proteomes" id="UP001589645">
    <property type="component" value="Unassembled WGS sequence"/>
</dbReference>
<evidence type="ECO:0000256" key="5">
    <source>
        <dbReference type="ARBA" id="ARBA00022729"/>
    </source>
</evidence>
<comment type="similarity">
    <text evidence="10 13">Belongs to the TonB-dependent receptor family.</text>
</comment>
<evidence type="ECO:0000256" key="9">
    <source>
        <dbReference type="ARBA" id="ARBA00023237"/>
    </source>
</evidence>
<comment type="caution">
    <text evidence="17">The sequence shown here is derived from an EMBL/GenBank/DDBJ whole genome shotgun (WGS) entry which is preliminary data.</text>
</comment>
<dbReference type="InterPro" id="IPR012910">
    <property type="entry name" value="Plug_dom"/>
</dbReference>
<evidence type="ECO:0000256" key="7">
    <source>
        <dbReference type="ARBA" id="ARBA00023077"/>
    </source>
</evidence>
<protein>
    <submittedName>
        <fullName evidence="17">TonB-dependent receptor domain-containing protein</fullName>
    </submittedName>
</protein>
<keyword evidence="2 10" id="KW-0813">Transport</keyword>
<dbReference type="PANTHER" id="PTHR30069:SF53">
    <property type="entry name" value="COLICIN I RECEPTOR-RELATED"/>
    <property type="match status" value="1"/>
</dbReference>
<dbReference type="SUPFAM" id="SSF56935">
    <property type="entry name" value="Porins"/>
    <property type="match status" value="1"/>
</dbReference>
<dbReference type="EMBL" id="JBHMEP010000001">
    <property type="protein sequence ID" value="MFB9134575.1"/>
    <property type="molecule type" value="Genomic_DNA"/>
</dbReference>
<dbReference type="Gene3D" id="2.40.170.20">
    <property type="entry name" value="TonB-dependent receptor, beta-barrel domain"/>
    <property type="match status" value="1"/>
</dbReference>
<feature type="short sequence motif" description="TonB box" evidence="11">
    <location>
        <begin position="31"/>
        <end position="37"/>
    </location>
</feature>
<keyword evidence="8 10" id="KW-0472">Membrane</keyword>
<dbReference type="InterPro" id="IPR036942">
    <property type="entry name" value="Beta-barrel_TonB_sf"/>
</dbReference>
<keyword evidence="3 10" id="KW-1134">Transmembrane beta strand</keyword>
<evidence type="ECO:0000313" key="17">
    <source>
        <dbReference type="EMBL" id="MFB9134575.1"/>
    </source>
</evidence>
<evidence type="ECO:0000256" key="12">
    <source>
        <dbReference type="PROSITE-ProRule" id="PRU10144"/>
    </source>
</evidence>
<dbReference type="InterPro" id="IPR037066">
    <property type="entry name" value="Plug_dom_sf"/>
</dbReference>
<feature type="signal peptide" evidence="14">
    <location>
        <begin position="1"/>
        <end position="23"/>
    </location>
</feature>
<feature type="chain" id="PRO_5045768967" evidence="14">
    <location>
        <begin position="24"/>
        <end position="702"/>
    </location>
</feature>
<dbReference type="InterPro" id="IPR000531">
    <property type="entry name" value="Beta-barrel_TonB"/>
</dbReference>
<dbReference type="RefSeq" id="WP_390190536.1">
    <property type="nucleotide sequence ID" value="NZ_JBHMEP010000001.1"/>
</dbReference>
<dbReference type="InterPro" id="IPR010916">
    <property type="entry name" value="TonB_box_CS"/>
</dbReference>
<evidence type="ECO:0000256" key="10">
    <source>
        <dbReference type="PROSITE-ProRule" id="PRU01360"/>
    </source>
</evidence>
<evidence type="ECO:0000256" key="14">
    <source>
        <dbReference type="SAM" id="SignalP"/>
    </source>
</evidence>
<evidence type="ECO:0000256" key="4">
    <source>
        <dbReference type="ARBA" id="ARBA00022692"/>
    </source>
</evidence>
<evidence type="ECO:0000313" key="18">
    <source>
        <dbReference type="Proteomes" id="UP001589645"/>
    </source>
</evidence>
<dbReference type="PROSITE" id="PS52016">
    <property type="entry name" value="TONB_DEPENDENT_REC_3"/>
    <property type="match status" value="1"/>
</dbReference>
<evidence type="ECO:0000256" key="8">
    <source>
        <dbReference type="ARBA" id="ARBA00023136"/>
    </source>
</evidence>
<feature type="domain" description="TonB-dependent receptor plug" evidence="16">
    <location>
        <begin position="44"/>
        <end position="157"/>
    </location>
</feature>
<keyword evidence="17" id="KW-0675">Receptor</keyword>
<dbReference type="Pfam" id="PF07715">
    <property type="entry name" value="Plug"/>
    <property type="match status" value="1"/>
</dbReference>
<proteinExistence type="inferred from homology"/>
<dbReference type="PANTHER" id="PTHR30069">
    <property type="entry name" value="TONB-DEPENDENT OUTER MEMBRANE RECEPTOR"/>
    <property type="match status" value="1"/>
</dbReference>
<accession>A0ABV5HKS4</accession>
<evidence type="ECO:0000259" key="16">
    <source>
        <dbReference type="Pfam" id="PF07715"/>
    </source>
</evidence>
<evidence type="ECO:0000256" key="13">
    <source>
        <dbReference type="RuleBase" id="RU003357"/>
    </source>
</evidence>
<dbReference type="Pfam" id="PF00593">
    <property type="entry name" value="TonB_dep_Rec_b-barrel"/>
    <property type="match status" value="1"/>
</dbReference>
<keyword evidence="18" id="KW-1185">Reference proteome</keyword>
<keyword evidence="7 11" id="KW-0798">TonB box</keyword>
<organism evidence="17 18">
    <name type="scientific">Vibrio olivae</name>
    <dbReference type="NCBI Taxonomy" id="1243002"/>
    <lineage>
        <taxon>Bacteria</taxon>
        <taxon>Pseudomonadati</taxon>
        <taxon>Pseudomonadota</taxon>
        <taxon>Gammaproteobacteria</taxon>
        <taxon>Vibrionales</taxon>
        <taxon>Vibrionaceae</taxon>
        <taxon>Vibrio</taxon>
    </lineage>
</organism>
<feature type="short sequence motif" description="TonB C-terminal box" evidence="12">
    <location>
        <begin position="685"/>
        <end position="702"/>
    </location>
</feature>
<keyword evidence="5 14" id="KW-0732">Signal</keyword>
<evidence type="ECO:0000259" key="15">
    <source>
        <dbReference type="Pfam" id="PF00593"/>
    </source>
</evidence>
<dbReference type="CDD" id="cd01347">
    <property type="entry name" value="ligand_gated_channel"/>
    <property type="match status" value="1"/>
</dbReference>
<evidence type="ECO:0000256" key="1">
    <source>
        <dbReference type="ARBA" id="ARBA00004571"/>
    </source>
</evidence>
<reference evidence="17 18" key="1">
    <citation type="submission" date="2024-09" db="EMBL/GenBank/DDBJ databases">
        <authorList>
            <person name="Sun Q."/>
            <person name="Mori K."/>
        </authorList>
    </citation>
    <scope>NUCLEOTIDE SEQUENCE [LARGE SCALE GENOMIC DNA]</scope>
    <source>
        <strain evidence="17 18">CECT 8064</strain>
    </source>
</reference>
<keyword evidence="9 10" id="KW-0998">Cell outer membrane</keyword>
<name>A0ABV5HKS4_9VIBR</name>
<dbReference type="InterPro" id="IPR010917">
    <property type="entry name" value="TonB_rcpt_CS"/>
</dbReference>
<gene>
    <name evidence="17" type="ORF">ACFFUV_06255</name>
</gene>
<feature type="domain" description="TonB-dependent receptor-like beta-barrel" evidence="15">
    <location>
        <begin position="232"/>
        <end position="654"/>
    </location>
</feature>
<evidence type="ECO:0000256" key="2">
    <source>
        <dbReference type="ARBA" id="ARBA00022448"/>
    </source>
</evidence>
<dbReference type="PROSITE" id="PS01156">
    <property type="entry name" value="TONB_DEPENDENT_REC_2"/>
    <property type="match status" value="1"/>
</dbReference>
<dbReference type="Gene3D" id="2.170.130.10">
    <property type="entry name" value="TonB-dependent receptor, plug domain"/>
    <property type="match status" value="1"/>
</dbReference>
<evidence type="ECO:0000256" key="6">
    <source>
        <dbReference type="ARBA" id="ARBA00023065"/>
    </source>
</evidence>
<keyword evidence="4 10" id="KW-0812">Transmembrane</keyword>
<evidence type="ECO:0000256" key="11">
    <source>
        <dbReference type="PROSITE-ProRule" id="PRU10143"/>
    </source>
</evidence>
<sequence>MTFQYTPLSLAVLSALVSVSTYAAQSTADETIVVTANAGFESKITDAPASVSVISQQDLTEKNYINLGEALSGIEGVDVRSGTGKTGGLNVSIRGMSSDKTLVLVDGIRQSASGDTTPNGFSSMNSGFIPPLAAIDHIEVIRGPMSTIYGSDAMGGVINIITKRTQNKWVGTVEAGYGLQEDDKFGDTSSLSFNTSGPLIKDTLNLNLRGKVKHRQGSSVTTLREGASTRVPYQTETDNYDVGGKLSYNINPQHTVFIDASIARQTFDNENGQLGPVGTGGGGYKDEMKYNKDQIILGQQSDLSFGRLESDLSYTATETKGRVLSHGFRTENTEYLGKDRKLENANTILNSKLMTEIGDANSATFGLQYWHSKVEDGIVLAKTGESFEEDSVSVFAEDTWRIIDPLALTLGARYEHHEEFGSHVSPRAYLVWNINSDWTMKGGVSTGYQTPSLAQLHDGISGVTGGGNTNVYGNPDLDPEESTNYETGIYYENIDDFKANVTVFVNHYKNAITTRQIDSSNNTYENVGKANIHGVEVATSFPLFSDDVSVNLNYTYTHSEQDGGDNDGAPFGHTAKHMANAKLRWQLSEQLSSWLSAEYYGKTPRYTSKRSNLSATQQEILDDKGDIQAWTVVNLGAAYQLTKDLKVNGMVNNVLDKDFTDMDVYGSGRGTEYAGDYYSTTRATSGYVNPGRNYWVSVNYTF</sequence>
<evidence type="ECO:0000256" key="3">
    <source>
        <dbReference type="ARBA" id="ARBA00022452"/>
    </source>
</evidence>
<comment type="subcellular location">
    <subcellularLocation>
        <location evidence="1 10">Cell outer membrane</location>
        <topology evidence="1 10">Multi-pass membrane protein</topology>
    </subcellularLocation>
</comment>
<dbReference type="InterPro" id="IPR039426">
    <property type="entry name" value="TonB-dep_rcpt-like"/>
</dbReference>
<keyword evidence="6" id="KW-0406">Ion transport</keyword>